<dbReference type="PROSITE" id="PS51898">
    <property type="entry name" value="TYR_RECOMBINASE"/>
    <property type="match status" value="1"/>
</dbReference>
<comment type="similarity">
    <text evidence="1">Belongs to the 'phage' integrase family.</text>
</comment>
<dbReference type="PANTHER" id="PTHR30349:SF64">
    <property type="entry name" value="PROPHAGE INTEGRASE INTD-RELATED"/>
    <property type="match status" value="1"/>
</dbReference>
<dbReference type="Proteomes" id="UP001057025">
    <property type="component" value="Chromosome"/>
</dbReference>
<feature type="domain" description="Tyr recombinase" evidence="4">
    <location>
        <begin position="115"/>
        <end position="304"/>
    </location>
</feature>
<dbReference type="InterPro" id="IPR050090">
    <property type="entry name" value="Tyrosine_recombinase_XerCD"/>
</dbReference>
<dbReference type="PANTHER" id="PTHR30349">
    <property type="entry name" value="PHAGE INTEGRASE-RELATED"/>
    <property type="match status" value="1"/>
</dbReference>
<dbReference type="InterPro" id="IPR011010">
    <property type="entry name" value="DNA_brk_join_enz"/>
</dbReference>
<name>A0ABY5BS54_9LACO</name>
<accession>A0ABY5BS54</accession>
<dbReference type="RefSeq" id="WP_252796783.1">
    <property type="nucleotide sequence ID" value="NZ_CP097118.1"/>
</dbReference>
<keyword evidence="2" id="KW-0238">DNA-binding</keyword>
<evidence type="ECO:0000313" key="6">
    <source>
        <dbReference type="Proteomes" id="UP001057025"/>
    </source>
</evidence>
<dbReference type="Gene3D" id="1.10.443.10">
    <property type="entry name" value="Intergrase catalytic core"/>
    <property type="match status" value="1"/>
</dbReference>
<sequence>MKKSLKARKEQLFWEYFNDWIDDYKDGAVREVTLAKYRISAKHLRHILPDTEVGQLDRRKYQKLINMYAKDHEIQTVKDFHHQIKAAIFDAVDEGLIDVDPTRRIVLKGKRPRKKNIKYLNEFEVRKFLDQLTLGSEPSIDWLILLIAKTGLRFSEGLGVTPDDFDFQNMTLTINKTWDYKSFHGSFQPTKNQASIRTISIDWKLGMEMRDLVKNLPKDEPIFVPKDKRIFNSTYNAYMKQLCEKAGVNVITMHGLRHTHASLLILHDVSLSSVAERLGHSTVTTTQETYIHILKEQRDKDNSKMMSALTGLD</sequence>
<evidence type="ECO:0000256" key="1">
    <source>
        <dbReference type="ARBA" id="ARBA00008857"/>
    </source>
</evidence>
<evidence type="ECO:0000259" key="4">
    <source>
        <dbReference type="PROSITE" id="PS51898"/>
    </source>
</evidence>
<dbReference type="Gene3D" id="1.10.150.130">
    <property type="match status" value="1"/>
</dbReference>
<organism evidence="5 6">
    <name type="scientific">Fructilactobacillus hinvesii</name>
    <dbReference type="NCBI Taxonomy" id="2940300"/>
    <lineage>
        <taxon>Bacteria</taxon>
        <taxon>Bacillati</taxon>
        <taxon>Bacillota</taxon>
        <taxon>Bacilli</taxon>
        <taxon>Lactobacillales</taxon>
        <taxon>Lactobacillaceae</taxon>
        <taxon>Fructilactobacillus</taxon>
    </lineage>
</organism>
<evidence type="ECO:0000256" key="3">
    <source>
        <dbReference type="ARBA" id="ARBA00023172"/>
    </source>
</evidence>
<proteinExistence type="inferred from homology"/>
<dbReference type="InterPro" id="IPR010998">
    <property type="entry name" value="Integrase_recombinase_N"/>
</dbReference>
<dbReference type="InterPro" id="IPR002104">
    <property type="entry name" value="Integrase_catalytic"/>
</dbReference>
<reference evidence="5" key="1">
    <citation type="submission" date="2022-05" db="EMBL/GenBank/DDBJ databases">
        <authorList>
            <person name="Oliphant S.A."/>
            <person name="Watson-Haigh N.S."/>
            <person name="Sumby K.M."/>
            <person name="Gardner J.M."/>
            <person name="Jiranek V."/>
        </authorList>
    </citation>
    <scope>NUCLEOTIDE SEQUENCE</scope>
    <source>
        <strain evidence="5">KI11_C11</strain>
    </source>
</reference>
<keyword evidence="3" id="KW-0233">DNA recombination</keyword>
<dbReference type="Pfam" id="PF00589">
    <property type="entry name" value="Phage_integrase"/>
    <property type="match status" value="1"/>
</dbReference>
<keyword evidence="6" id="KW-1185">Reference proteome</keyword>
<dbReference type="InterPro" id="IPR013762">
    <property type="entry name" value="Integrase-like_cat_sf"/>
</dbReference>
<dbReference type="CDD" id="cd01189">
    <property type="entry name" value="INT_ICEBs1_C_like"/>
    <property type="match status" value="1"/>
</dbReference>
<dbReference type="SUPFAM" id="SSF56349">
    <property type="entry name" value="DNA breaking-rejoining enzymes"/>
    <property type="match status" value="1"/>
</dbReference>
<evidence type="ECO:0000256" key="2">
    <source>
        <dbReference type="ARBA" id="ARBA00023125"/>
    </source>
</evidence>
<evidence type="ECO:0000313" key="5">
    <source>
        <dbReference type="EMBL" id="USS87485.1"/>
    </source>
</evidence>
<protein>
    <submittedName>
        <fullName evidence="5">Site-specific integrase</fullName>
    </submittedName>
</protein>
<gene>
    <name evidence="5" type="ORF">M3M39_05020</name>
</gene>
<dbReference type="EMBL" id="CP097118">
    <property type="protein sequence ID" value="USS87485.1"/>
    <property type="molecule type" value="Genomic_DNA"/>
</dbReference>